<evidence type="ECO:0000313" key="3">
    <source>
        <dbReference type="Proteomes" id="UP000327013"/>
    </source>
</evidence>
<evidence type="ECO:0000256" key="1">
    <source>
        <dbReference type="SAM" id="MobiDB-lite"/>
    </source>
</evidence>
<gene>
    <name evidence="2" type="ORF">FH972_007911</name>
</gene>
<protein>
    <submittedName>
        <fullName evidence="2">Uncharacterized protein</fullName>
    </submittedName>
</protein>
<reference evidence="2 3" key="1">
    <citation type="submission" date="2019-06" db="EMBL/GenBank/DDBJ databases">
        <title>A chromosomal-level reference genome of Carpinus fangiana (Coryloideae, Betulaceae).</title>
        <authorList>
            <person name="Yang X."/>
            <person name="Wang Z."/>
            <person name="Zhang L."/>
            <person name="Hao G."/>
            <person name="Liu J."/>
            <person name="Yang Y."/>
        </authorList>
    </citation>
    <scope>NUCLEOTIDE SEQUENCE [LARGE SCALE GENOMIC DNA]</scope>
    <source>
        <strain evidence="2">Cfa_2016G</strain>
        <tissue evidence="2">Leaf</tissue>
    </source>
</reference>
<organism evidence="2 3">
    <name type="scientific">Carpinus fangiana</name>
    <dbReference type="NCBI Taxonomy" id="176857"/>
    <lineage>
        <taxon>Eukaryota</taxon>
        <taxon>Viridiplantae</taxon>
        <taxon>Streptophyta</taxon>
        <taxon>Embryophyta</taxon>
        <taxon>Tracheophyta</taxon>
        <taxon>Spermatophyta</taxon>
        <taxon>Magnoliopsida</taxon>
        <taxon>eudicotyledons</taxon>
        <taxon>Gunneridae</taxon>
        <taxon>Pentapetalae</taxon>
        <taxon>rosids</taxon>
        <taxon>fabids</taxon>
        <taxon>Fagales</taxon>
        <taxon>Betulaceae</taxon>
        <taxon>Carpinus</taxon>
    </lineage>
</organism>
<dbReference type="EMBL" id="CM017323">
    <property type="protein sequence ID" value="KAE8022078.1"/>
    <property type="molecule type" value="Genomic_DNA"/>
</dbReference>
<keyword evidence="3" id="KW-1185">Reference proteome</keyword>
<dbReference type="Proteomes" id="UP000327013">
    <property type="component" value="Chromosome 3"/>
</dbReference>
<feature type="region of interest" description="Disordered" evidence="1">
    <location>
        <begin position="57"/>
        <end position="86"/>
    </location>
</feature>
<feature type="compositionally biased region" description="Basic and acidic residues" evidence="1">
    <location>
        <begin position="1"/>
        <end position="19"/>
    </location>
</feature>
<feature type="region of interest" description="Disordered" evidence="1">
    <location>
        <begin position="1"/>
        <end position="21"/>
    </location>
</feature>
<evidence type="ECO:0000313" key="2">
    <source>
        <dbReference type="EMBL" id="KAE8022078.1"/>
    </source>
</evidence>
<accession>A0A5N6QXW5</accession>
<proteinExistence type="predicted"/>
<dbReference type="AlphaFoldDB" id="A0A5N6QXW5"/>
<name>A0A5N6QXW5_9ROSI</name>
<sequence length="86" mass="9969">MAMEIGEGRKAGRGREKGRTYSIDPIFATQFQGQRRHHPNLAFQVPTACDITKKLAEEKTMEENKPKEKNKIELKEKQPKKLMEEN</sequence>